<accession>A0A835CIC6</accession>
<proteinExistence type="predicted"/>
<sequence length="33" mass="3972">MPRIRFQVPKGPYPKPEALKSREYERQSIKPFP</sequence>
<feature type="region of interest" description="Disordered" evidence="1">
    <location>
        <begin position="1"/>
        <end position="33"/>
    </location>
</feature>
<organism evidence="2 3">
    <name type="scientific">Senna tora</name>
    <dbReference type="NCBI Taxonomy" id="362788"/>
    <lineage>
        <taxon>Eukaryota</taxon>
        <taxon>Viridiplantae</taxon>
        <taxon>Streptophyta</taxon>
        <taxon>Embryophyta</taxon>
        <taxon>Tracheophyta</taxon>
        <taxon>Spermatophyta</taxon>
        <taxon>Magnoliopsida</taxon>
        <taxon>eudicotyledons</taxon>
        <taxon>Gunneridae</taxon>
        <taxon>Pentapetalae</taxon>
        <taxon>rosids</taxon>
        <taxon>fabids</taxon>
        <taxon>Fabales</taxon>
        <taxon>Fabaceae</taxon>
        <taxon>Caesalpinioideae</taxon>
        <taxon>Cassia clade</taxon>
        <taxon>Senna</taxon>
    </lineage>
</organism>
<dbReference type="AlphaFoldDB" id="A0A835CIC6"/>
<feature type="compositionally biased region" description="Basic and acidic residues" evidence="1">
    <location>
        <begin position="17"/>
        <end position="33"/>
    </location>
</feature>
<name>A0A835CIC6_9FABA</name>
<evidence type="ECO:0000313" key="2">
    <source>
        <dbReference type="EMBL" id="KAF7844271.1"/>
    </source>
</evidence>
<comment type="caution">
    <text evidence="2">The sequence shown here is derived from an EMBL/GenBank/DDBJ whole genome shotgun (WGS) entry which is preliminary data.</text>
</comment>
<evidence type="ECO:0000256" key="1">
    <source>
        <dbReference type="SAM" id="MobiDB-lite"/>
    </source>
</evidence>
<dbReference type="EMBL" id="JAAIUW010000001">
    <property type="protein sequence ID" value="KAF7844271.1"/>
    <property type="molecule type" value="Genomic_DNA"/>
</dbReference>
<dbReference type="Proteomes" id="UP000634136">
    <property type="component" value="Unassembled WGS sequence"/>
</dbReference>
<evidence type="ECO:0000313" key="3">
    <source>
        <dbReference type="Proteomes" id="UP000634136"/>
    </source>
</evidence>
<gene>
    <name evidence="2" type="ORF">G2W53_001176</name>
</gene>
<keyword evidence="3" id="KW-1185">Reference proteome</keyword>
<protein>
    <submittedName>
        <fullName evidence="2">Uncharacterized protein</fullName>
    </submittedName>
</protein>
<reference evidence="2" key="1">
    <citation type="submission" date="2020-09" db="EMBL/GenBank/DDBJ databases">
        <title>Genome-Enabled Discovery of Anthraquinone Biosynthesis in Senna tora.</title>
        <authorList>
            <person name="Kang S.-H."/>
            <person name="Pandey R.P."/>
            <person name="Lee C.-M."/>
            <person name="Sim J.-S."/>
            <person name="Jeong J.-T."/>
            <person name="Choi B.-S."/>
            <person name="Jung M."/>
            <person name="Ginzburg D."/>
            <person name="Zhao K."/>
            <person name="Won S.Y."/>
            <person name="Oh T.-J."/>
            <person name="Yu Y."/>
            <person name="Kim N.-H."/>
            <person name="Lee O.R."/>
            <person name="Lee T.-H."/>
            <person name="Bashyal P."/>
            <person name="Kim T.-S."/>
            <person name="Lee W.-H."/>
            <person name="Kawkins C."/>
            <person name="Kim C.-K."/>
            <person name="Kim J.S."/>
            <person name="Ahn B.O."/>
            <person name="Rhee S.Y."/>
            <person name="Sohng J.K."/>
        </authorList>
    </citation>
    <scope>NUCLEOTIDE SEQUENCE</scope>
    <source>
        <tissue evidence="2">Leaf</tissue>
    </source>
</reference>